<dbReference type="Gene3D" id="3.40.50.2000">
    <property type="entry name" value="Glycogen Phosphorylase B"/>
    <property type="match status" value="1"/>
</dbReference>
<evidence type="ECO:0000256" key="1">
    <source>
        <dbReference type="SAM" id="MobiDB-lite"/>
    </source>
</evidence>
<evidence type="ECO:0008006" key="4">
    <source>
        <dbReference type="Google" id="ProtNLM"/>
    </source>
</evidence>
<feature type="region of interest" description="Disordered" evidence="1">
    <location>
        <begin position="138"/>
        <end position="160"/>
    </location>
</feature>
<proteinExistence type="predicted"/>
<dbReference type="AlphaFoldDB" id="A0AAE3G958"/>
<dbReference type="RefSeq" id="WP_253765575.1">
    <property type="nucleotide sequence ID" value="NZ_JAMTCK010000001.1"/>
</dbReference>
<dbReference type="EMBL" id="JAMTCK010000001">
    <property type="protein sequence ID" value="MCP2163170.1"/>
    <property type="molecule type" value="Genomic_DNA"/>
</dbReference>
<feature type="compositionally biased region" description="Low complexity" evidence="1">
    <location>
        <begin position="138"/>
        <end position="158"/>
    </location>
</feature>
<reference evidence="2" key="1">
    <citation type="submission" date="2022-06" db="EMBL/GenBank/DDBJ databases">
        <title>Genomic Encyclopedia of Archaeal and Bacterial Type Strains, Phase II (KMG-II): from individual species to whole genera.</title>
        <authorList>
            <person name="Goeker M."/>
        </authorList>
    </citation>
    <scope>NUCLEOTIDE SEQUENCE</scope>
    <source>
        <strain evidence="2">DSM 43935</strain>
    </source>
</reference>
<organism evidence="2 3">
    <name type="scientific">Goodfellowiella coeruleoviolacea</name>
    <dbReference type="NCBI Taxonomy" id="334858"/>
    <lineage>
        <taxon>Bacteria</taxon>
        <taxon>Bacillati</taxon>
        <taxon>Actinomycetota</taxon>
        <taxon>Actinomycetes</taxon>
        <taxon>Pseudonocardiales</taxon>
        <taxon>Pseudonocardiaceae</taxon>
        <taxon>Goodfellowiella</taxon>
    </lineage>
</organism>
<gene>
    <name evidence="2" type="ORF">LX83_000010</name>
</gene>
<evidence type="ECO:0000313" key="3">
    <source>
        <dbReference type="Proteomes" id="UP001206128"/>
    </source>
</evidence>
<protein>
    <recommendedName>
        <fullName evidence="4">UDP-glucuronosyltransferase</fullName>
    </recommendedName>
</protein>
<keyword evidence="3" id="KW-1185">Reference proteome</keyword>
<evidence type="ECO:0000313" key="2">
    <source>
        <dbReference type="EMBL" id="MCP2163170.1"/>
    </source>
</evidence>
<accession>A0AAE3G958</accession>
<name>A0AAE3G958_9PSEU</name>
<dbReference type="Proteomes" id="UP001206128">
    <property type="component" value="Unassembled WGS sequence"/>
</dbReference>
<sequence length="376" mass="40642">MIAVLTSGVALGVHVPGLLLARRLAEAAQPVRVDVWERLLPPDKRARIPASKVAFHRDFALARAARGLARKNAAAVDATAVRALLAEWDADNVSLLVVFSGFWLPVALDYAAARPGVRVRSCHVDSVASPSFTSLASTLPTATTPTATTPTATTPTATGQHSDVWLLEERDGGIARTIPVSRARPVDWSDRVPRFLVHGGGWGMGTYATHARELSAQGLALDVVVYEAADLPTASTSDERRRHFMIDPDWQPWHDTGFPPFGQVAADGTAVFRRGDEHHDSFHLARQAMAVVSKPGGGTLMDSLSAATPVVLLEPFGEHEARNAELWQRLGFGVSLADWKRSGWSLALLADLHRSLLAARDRVAHYPDLLIAERTP</sequence>
<comment type="caution">
    <text evidence="2">The sequence shown here is derived from an EMBL/GenBank/DDBJ whole genome shotgun (WGS) entry which is preliminary data.</text>
</comment>